<dbReference type="InterPro" id="IPR004752">
    <property type="entry name" value="AmpG_permease/AT-1"/>
</dbReference>
<evidence type="ECO:0000256" key="1">
    <source>
        <dbReference type="ARBA" id="ARBA00004141"/>
    </source>
</evidence>
<dbReference type="AlphaFoldDB" id="A0A450YIQ7"/>
<dbReference type="InterPro" id="IPR020846">
    <property type="entry name" value="MFS_dom"/>
</dbReference>
<evidence type="ECO:0000256" key="3">
    <source>
        <dbReference type="ARBA" id="ARBA00022692"/>
    </source>
</evidence>
<proteinExistence type="predicted"/>
<evidence type="ECO:0000256" key="6">
    <source>
        <dbReference type="SAM" id="Phobius"/>
    </source>
</evidence>
<dbReference type="NCBIfam" id="TIGR00901">
    <property type="entry name" value="2A0125"/>
    <property type="match status" value="1"/>
</dbReference>
<dbReference type="PANTHER" id="PTHR12778:SF10">
    <property type="entry name" value="MAJOR FACILITATOR SUPERFAMILY DOMAIN-CONTAINING PROTEIN 3"/>
    <property type="match status" value="1"/>
</dbReference>
<feature type="transmembrane region" description="Helical" evidence="6">
    <location>
        <begin position="430"/>
        <end position="456"/>
    </location>
</feature>
<comment type="subcellular location">
    <subcellularLocation>
        <location evidence="1">Membrane</location>
        <topology evidence="1">Multi-pass membrane protein</topology>
    </subcellularLocation>
</comment>
<feature type="transmembrane region" description="Helical" evidence="6">
    <location>
        <begin position="106"/>
        <end position="124"/>
    </location>
</feature>
<feature type="transmembrane region" description="Helical" evidence="6">
    <location>
        <begin position="173"/>
        <end position="195"/>
    </location>
</feature>
<dbReference type="GO" id="GO:0016020">
    <property type="term" value="C:membrane"/>
    <property type="evidence" value="ECO:0007669"/>
    <property type="project" value="UniProtKB-SubCell"/>
</dbReference>
<accession>A0A450YIQ7</accession>
<gene>
    <name evidence="8" type="ORF">BECKTC1821E_GA0114239_101130</name>
</gene>
<dbReference type="PANTHER" id="PTHR12778">
    <property type="entry name" value="SOLUTE CARRIER FAMILY 33 ACETYL-COA TRANSPORTER -RELATED"/>
    <property type="match status" value="1"/>
</dbReference>
<dbReference type="Gene3D" id="1.20.1250.20">
    <property type="entry name" value="MFS general substrate transporter like domains"/>
    <property type="match status" value="2"/>
</dbReference>
<keyword evidence="3 6" id="KW-0812">Transmembrane</keyword>
<evidence type="ECO:0000256" key="2">
    <source>
        <dbReference type="ARBA" id="ARBA00022448"/>
    </source>
</evidence>
<name>A0A450YIQ7_9GAMM</name>
<dbReference type="GO" id="GO:0022857">
    <property type="term" value="F:transmembrane transporter activity"/>
    <property type="evidence" value="ECO:0007669"/>
    <property type="project" value="InterPro"/>
</dbReference>
<feature type="transmembrane region" description="Helical" evidence="6">
    <location>
        <begin position="37"/>
        <end position="59"/>
    </location>
</feature>
<keyword evidence="4 6" id="KW-1133">Transmembrane helix</keyword>
<protein>
    <submittedName>
        <fullName evidence="8">MFS transporter, PAT family, beta-lactamase induction signal transducer AmpG</fullName>
    </submittedName>
</protein>
<dbReference type="EMBL" id="CAADFT010000011">
    <property type="protein sequence ID" value="VFK41365.1"/>
    <property type="molecule type" value="Genomic_DNA"/>
</dbReference>
<dbReference type="InterPro" id="IPR011701">
    <property type="entry name" value="MFS"/>
</dbReference>
<evidence type="ECO:0000256" key="5">
    <source>
        <dbReference type="ARBA" id="ARBA00023136"/>
    </source>
</evidence>
<feature type="transmembrane region" description="Helical" evidence="6">
    <location>
        <begin position="498"/>
        <end position="517"/>
    </location>
</feature>
<feature type="transmembrane region" description="Helical" evidence="6">
    <location>
        <begin position="335"/>
        <end position="360"/>
    </location>
</feature>
<feature type="transmembrane region" description="Helical" evidence="6">
    <location>
        <begin position="405"/>
        <end position="424"/>
    </location>
</feature>
<dbReference type="PROSITE" id="PS50850">
    <property type="entry name" value="MFS"/>
    <property type="match status" value="1"/>
</dbReference>
<evidence type="ECO:0000313" key="8">
    <source>
        <dbReference type="EMBL" id="VFK41365.1"/>
    </source>
</evidence>
<dbReference type="InterPro" id="IPR036259">
    <property type="entry name" value="MFS_trans_sf"/>
</dbReference>
<keyword evidence="2" id="KW-0813">Transport</keyword>
<feature type="transmembrane region" description="Helical" evidence="6">
    <location>
        <begin position="468"/>
        <end position="486"/>
    </location>
</feature>
<feature type="transmembrane region" description="Helical" evidence="6">
    <location>
        <begin position="130"/>
        <end position="152"/>
    </location>
</feature>
<feature type="domain" description="Major facilitator superfamily (MFS) profile" evidence="7">
    <location>
        <begin position="33"/>
        <end position="520"/>
    </location>
</feature>
<evidence type="ECO:0000259" key="7">
    <source>
        <dbReference type="PROSITE" id="PS50850"/>
    </source>
</evidence>
<dbReference type="SUPFAM" id="SSF103473">
    <property type="entry name" value="MFS general substrate transporter"/>
    <property type="match status" value="1"/>
</dbReference>
<organism evidence="8">
    <name type="scientific">Candidatus Kentrum sp. TC</name>
    <dbReference type="NCBI Taxonomy" id="2126339"/>
    <lineage>
        <taxon>Bacteria</taxon>
        <taxon>Pseudomonadati</taxon>
        <taxon>Pseudomonadota</taxon>
        <taxon>Gammaproteobacteria</taxon>
        <taxon>Candidatus Kentrum</taxon>
    </lineage>
</organism>
<evidence type="ECO:0000256" key="4">
    <source>
        <dbReference type="ARBA" id="ARBA00022989"/>
    </source>
</evidence>
<feature type="transmembrane region" description="Helical" evidence="6">
    <location>
        <begin position="246"/>
        <end position="274"/>
    </location>
</feature>
<sequence length="526" mass="57828">MRSARWNRSRGSLSPRRNPSEFLSTLRVYLHPRAITMLFLGFSSGLPLLLIFSSLSLWLREAEVSRSTVTYFSWAALAYSFKFIWAPVIDKLPLPWLSRRLGRRRSWLLLSQVVIVVAISRMAFTDPSTSLVGMALAAVLLGFSGATQDIVVDAYRIESADESLQAYMAATYIAGYRIGMLVAGAGVLKLAAWFGEGGGYFYEAWRNAYLCMALSMGVGIATTLWIREPDRQTKPSRYLADLRDYLGFLALFLLVIGAFVAAFWGSGLLLRAAFPVSVMKEAPILGEFMEGTARLGSGILGAWGMTRFASRWGIARPEMVKETYREPIMDFFHRYGRAALLILALIGLYRISDILLGIIANVFYADVGFDKDQIADITKTFGLFMTILGGFLGGMLAHRYGVMPILLLGALLACVTNLLFVLLNQTGPDITMLVIVIAADNLSGGLASAAFVAYLSSLTQISFTASQYAIFTSLMTLVPKFLGGYSGGIVDSMGYSNFFFGTALLGLPVLALIWLATKYDRTRQQL</sequence>
<feature type="transmembrane region" description="Helical" evidence="6">
    <location>
        <begin position="71"/>
        <end position="94"/>
    </location>
</feature>
<dbReference type="Pfam" id="PF07690">
    <property type="entry name" value="MFS_1"/>
    <property type="match status" value="2"/>
</dbReference>
<reference evidence="8" key="1">
    <citation type="submission" date="2019-02" db="EMBL/GenBank/DDBJ databases">
        <authorList>
            <person name="Gruber-Vodicka R. H."/>
            <person name="Seah K. B. B."/>
        </authorList>
    </citation>
    <scope>NUCLEOTIDE SEQUENCE</scope>
    <source>
        <strain evidence="8">BECK_BZ125</strain>
    </source>
</reference>
<feature type="transmembrane region" description="Helical" evidence="6">
    <location>
        <begin position="294"/>
        <end position="314"/>
    </location>
</feature>
<feature type="transmembrane region" description="Helical" evidence="6">
    <location>
        <begin position="207"/>
        <end position="226"/>
    </location>
</feature>
<keyword evidence="5 6" id="KW-0472">Membrane</keyword>
<feature type="transmembrane region" description="Helical" evidence="6">
    <location>
        <begin position="380"/>
        <end position="398"/>
    </location>
</feature>